<evidence type="ECO:0000256" key="2">
    <source>
        <dbReference type="ARBA" id="ARBA00022559"/>
    </source>
</evidence>
<dbReference type="Gene3D" id="3.40.30.10">
    <property type="entry name" value="Glutaredoxin"/>
    <property type="match status" value="1"/>
</dbReference>
<organism evidence="7 8">
    <name type="scientific">Proteiniborus ethanoligenes</name>
    <dbReference type="NCBI Taxonomy" id="415015"/>
    <lineage>
        <taxon>Bacteria</taxon>
        <taxon>Bacillati</taxon>
        <taxon>Bacillota</taxon>
        <taxon>Clostridia</taxon>
        <taxon>Eubacteriales</taxon>
        <taxon>Proteiniborus</taxon>
    </lineage>
</organism>
<dbReference type="OrthoDB" id="9812811at2"/>
<dbReference type="Pfam" id="PF00578">
    <property type="entry name" value="AhpC-TSA"/>
    <property type="match status" value="1"/>
</dbReference>
<feature type="domain" description="Alkyl hydroperoxide reductase subunit C/ Thiol specific antioxidant" evidence="6">
    <location>
        <begin position="40"/>
        <end position="82"/>
    </location>
</feature>
<keyword evidence="3" id="KW-0049">Antioxidant</keyword>
<proteinExistence type="inferred from homology"/>
<dbReference type="GO" id="GO:0008379">
    <property type="term" value="F:thioredoxin peroxidase activity"/>
    <property type="evidence" value="ECO:0007669"/>
    <property type="project" value="TreeGrafter"/>
</dbReference>
<comment type="similarity">
    <text evidence="1">Belongs to the peroxiredoxin family. AhpC/Prx1 subfamily.</text>
</comment>
<dbReference type="EMBL" id="FNQE01000020">
    <property type="protein sequence ID" value="SDZ12344.1"/>
    <property type="molecule type" value="Genomic_DNA"/>
</dbReference>
<name>A0A1H3QFJ0_9FIRM</name>
<dbReference type="PANTHER" id="PTHR10681:SF121">
    <property type="entry name" value="ALKYL HYDROPEROXIDE REDUCTASE C"/>
    <property type="match status" value="1"/>
</dbReference>
<evidence type="ECO:0000256" key="1">
    <source>
        <dbReference type="ARBA" id="ARBA00009796"/>
    </source>
</evidence>
<evidence type="ECO:0000256" key="5">
    <source>
        <dbReference type="ARBA" id="ARBA00023284"/>
    </source>
</evidence>
<dbReference type="InterPro" id="IPR000866">
    <property type="entry name" value="AhpC/TSA"/>
</dbReference>
<dbReference type="STRING" id="415015.SAMN05660462_01929"/>
<keyword evidence="4" id="KW-0560">Oxidoreductase</keyword>
<dbReference type="AlphaFoldDB" id="A0A1H3QFJ0"/>
<evidence type="ECO:0000259" key="6">
    <source>
        <dbReference type="Pfam" id="PF00578"/>
    </source>
</evidence>
<keyword evidence="8" id="KW-1185">Reference proteome</keyword>
<keyword evidence="5" id="KW-0676">Redox-active center</keyword>
<protein>
    <submittedName>
        <fullName evidence="7">AhpC/TSA family protein</fullName>
    </submittedName>
</protein>
<dbReference type="GO" id="GO:0045454">
    <property type="term" value="P:cell redox homeostasis"/>
    <property type="evidence" value="ECO:0007669"/>
    <property type="project" value="TreeGrafter"/>
</dbReference>
<dbReference type="InterPro" id="IPR050217">
    <property type="entry name" value="Peroxiredoxin"/>
</dbReference>
<dbReference type="Proteomes" id="UP000198625">
    <property type="component" value="Unassembled WGS sequence"/>
</dbReference>
<dbReference type="GO" id="GO:0042744">
    <property type="term" value="P:hydrogen peroxide catabolic process"/>
    <property type="evidence" value="ECO:0007669"/>
    <property type="project" value="TreeGrafter"/>
</dbReference>
<accession>A0A1H3QFJ0</accession>
<sequence>MPEEIKVGCARPELKKSPVEEIHETPKSIKKEEGQKMLRVGKLAPSFTAPAFHEGKFINVNLEDYRGKWVLLCFYPGDFTFV</sequence>
<reference evidence="7 8" key="1">
    <citation type="submission" date="2016-10" db="EMBL/GenBank/DDBJ databases">
        <authorList>
            <person name="de Groot N.N."/>
        </authorList>
    </citation>
    <scope>NUCLEOTIDE SEQUENCE [LARGE SCALE GENOMIC DNA]</scope>
    <source>
        <strain evidence="7 8">DSM 21650</strain>
    </source>
</reference>
<evidence type="ECO:0000313" key="8">
    <source>
        <dbReference type="Proteomes" id="UP000198625"/>
    </source>
</evidence>
<keyword evidence="2" id="KW-0575">Peroxidase</keyword>
<dbReference type="GO" id="GO:0033554">
    <property type="term" value="P:cellular response to stress"/>
    <property type="evidence" value="ECO:0007669"/>
    <property type="project" value="TreeGrafter"/>
</dbReference>
<evidence type="ECO:0000256" key="3">
    <source>
        <dbReference type="ARBA" id="ARBA00022862"/>
    </source>
</evidence>
<evidence type="ECO:0000313" key="7">
    <source>
        <dbReference type="EMBL" id="SDZ12344.1"/>
    </source>
</evidence>
<evidence type="ECO:0000256" key="4">
    <source>
        <dbReference type="ARBA" id="ARBA00023002"/>
    </source>
</evidence>
<dbReference type="SUPFAM" id="SSF52833">
    <property type="entry name" value="Thioredoxin-like"/>
    <property type="match status" value="1"/>
</dbReference>
<gene>
    <name evidence="7" type="ORF">SAMN05660462_01929</name>
</gene>
<dbReference type="InterPro" id="IPR036249">
    <property type="entry name" value="Thioredoxin-like_sf"/>
</dbReference>
<dbReference type="GO" id="GO:0006979">
    <property type="term" value="P:response to oxidative stress"/>
    <property type="evidence" value="ECO:0007669"/>
    <property type="project" value="TreeGrafter"/>
</dbReference>
<dbReference type="PANTHER" id="PTHR10681">
    <property type="entry name" value="THIOREDOXIN PEROXIDASE"/>
    <property type="match status" value="1"/>
</dbReference>
<dbReference type="GO" id="GO:0005829">
    <property type="term" value="C:cytosol"/>
    <property type="evidence" value="ECO:0007669"/>
    <property type="project" value="TreeGrafter"/>
</dbReference>